<protein>
    <submittedName>
        <fullName evidence="2">Gamma-glutamyl-gamma-aminobutyrate hydrolase PuuD</fullName>
        <ecNumber evidence="2">3.5.1.94</ecNumber>
    </submittedName>
    <submittedName>
        <fullName evidence="1">Gamma-glutamyl-gamma-aminobutyrate hydrolase family protein</fullName>
    </submittedName>
</protein>
<dbReference type="RefSeq" id="WP_024739643.1">
    <property type="nucleotide sequence ID" value="NZ_CACRUA010000007.1"/>
</dbReference>
<dbReference type="PANTHER" id="PTHR43235">
    <property type="entry name" value="GLUTAMINE AMIDOTRANSFERASE PB2B2.05-RELATED"/>
    <property type="match status" value="1"/>
</dbReference>
<keyword evidence="2" id="KW-0378">Hydrolase</keyword>
<dbReference type="GO" id="GO:0033969">
    <property type="term" value="F:gamma-glutamyl-gamma-aminobutyrate hydrolase activity"/>
    <property type="evidence" value="ECO:0007669"/>
    <property type="project" value="UniProtKB-EC"/>
</dbReference>
<dbReference type="PANTHER" id="PTHR43235:SF1">
    <property type="entry name" value="GLUTAMINE AMIDOTRANSFERASE PB2B2.05-RELATED"/>
    <property type="match status" value="1"/>
</dbReference>
<dbReference type="InterPro" id="IPR044668">
    <property type="entry name" value="PuuD-like"/>
</dbReference>
<dbReference type="PROSITE" id="PS51273">
    <property type="entry name" value="GATASE_TYPE_1"/>
    <property type="match status" value="1"/>
</dbReference>
<reference evidence="1" key="2">
    <citation type="journal article" date="2022" name="Cell Host Microbe">
        <title>Colonization of the live biotherapeutic product VE303 and modulation of the microbiota and metabolites in healthy volunteers.</title>
        <authorList>
            <person name="Dsouza M."/>
            <person name="Menon R."/>
            <person name="Crossette E."/>
            <person name="Bhattarai S.K."/>
            <person name="Schneider J."/>
            <person name="Kim Y.G."/>
            <person name="Reddy S."/>
            <person name="Caballero S."/>
            <person name="Felix C."/>
            <person name="Cornacchione L."/>
            <person name="Hendrickson J."/>
            <person name="Watson A.R."/>
            <person name="Minot S.S."/>
            <person name="Greenfield N."/>
            <person name="Schopf L."/>
            <person name="Szabady R."/>
            <person name="Patarroyo J."/>
            <person name="Smith W."/>
            <person name="Harrison P."/>
            <person name="Kuijper E.J."/>
            <person name="Kelly C.P."/>
            <person name="Olle B."/>
            <person name="Bobilev D."/>
            <person name="Silber J.L."/>
            <person name="Bucci V."/>
            <person name="Roberts B."/>
            <person name="Faith J."/>
            <person name="Norman J.M."/>
        </authorList>
    </citation>
    <scope>NUCLEOTIDE SEQUENCE</scope>
    <source>
        <strain evidence="1">VE303-04</strain>
    </source>
</reference>
<dbReference type="GO" id="GO:0005829">
    <property type="term" value="C:cytosol"/>
    <property type="evidence" value="ECO:0007669"/>
    <property type="project" value="TreeGrafter"/>
</dbReference>
<name>A0A6N2ZMD9_CLOSY</name>
<proteinExistence type="predicted"/>
<dbReference type="GO" id="GO:0006598">
    <property type="term" value="P:polyamine catabolic process"/>
    <property type="evidence" value="ECO:0007669"/>
    <property type="project" value="TreeGrafter"/>
</dbReference>
<dbReference type="FunFam" id="3.40.50.880:FF:000030">
    <property type="entry name" value="Gamma-glutamyl-gamma-aminobutyrate hydrolase PuuD"/>
    <property type="match status" value="1"/>
</dbReference>
<dbReference type="Proteomes" id="UP001203136">
    <property type="component" value="Unassembled WGS sequence"/>
</dbReference>
<evidence type="ECO:0000313" key="1">
    <source>
        <dbReference type="EMBL" id="MCK0088130.1"/>
    </source>
</evidence>
<evidence type="ECO:0000313" key="2">
    <source>
        <dbReference type="EMBL" id="VYT79058.1"/>
    </source>
</evidence>
<dbReference type="CDD" id="cd01745">
    <property type="entry name" value="GATase1_2"/>
    <property type="match status" value="1"/>
</dbReference>
<dbReference type="InterPro" id="IPR011697">
    <property type="entry name" value="Peptidase_C26"/>
</dbReference>
<sequence length="238" mass="25837">MNKPVIGLTASHDLSTDDLKMGHFYIDAIRKNGAIPLVLPLTLDEEEAGQLADTLDGFLFSGGPDVHPFLFGEETLAGCGDFSPLRDSSELLLLSQVYERKKPVLGICRGAQLINIALGGDIYQDIFSQLSGRVPIAHRQPFNATHPAHRVAVETGSRLAQISESLSLEVNSLHHQAIRNVAPCLTVCGRASDGIIEAVEQPGHPFLLGVQWHPEQLAGKYSHADRLFSAFIKACRKA</sequence>
<dbReference type="EC" id="3.5.1.94" evidence="2"/>
<reference evidence="2" key="1">
    <citation type="submission" date="2019-11" db="EMBL/GenBank/DDBJ databases">
        <authorList>
            <person name="Feng L."/>
        </authorList>
    </citation>
    <scope>NUCLEOTIDE SEQUENCE</scope>
    <source>
        <strain evidence="2">CsymbiosumLFYP84</strain>
    </source>
</reference>
<dbReference type="SUPFAM" id="SSF52317">
    <property type="entry name" value="Class I glutamine amidotransferase-like"/>
    <property type="match status" value="1"/>
</dbReference>
<organism evidence="2">
    <name type="scientific">Clostridium symbiosum</name>
    <name type="common">Bacteroides symbiosus</name>
    <dbReference type="NCBI Taxonomy" id="1512"/>
    <lineage>
        <taxon>Bacteria</taxon>
        <taxon>Bacillati</taxon>
        <taxon>Bacillota</taxon>
        <taxon>Clostridia</taxon>
        <taxon>Lachnospirales</taxon>
        <taxon>Lachnospiraceae</taxon>
        <taxon>Otoolea</taxon>
    </lineage>
</organism>
<dbReference type="EMBL" id="JAINVB010000001">
    <property type="protein sequence ID" value="MCK0088130.1"/>
    <property type="molecule type" value="Genomic_DNA"/>
</dbReference>
<dbReference type="EMBL" id="CACRUA010000007">
    <property type="protein sequence ID" value="VYT79058.1"/>
    <property type="molecule type" value="Genomic_DNA"/>
</dbReference>
<dbReference type="Gene3D" id="3.40.50.880">
    <property type="match status" value="1"/>
</dbReference>
<accession>A0A6N2ZMD9</accession>
<dbReference type="InterPro" id="IPR029062">
    <property type="entry name" value="Class_I_gatase-like"/>
</dbReference>
<dbReference type="Pfam" id="PF07722">
    <property type="entry name" value="Peptidase_C26"/>
    <property type="match status" value="1"/>
</dbReference>
<gene>
    <name evidence="2" type="primary">puuD</name>
    <name evidence="2" type="ORF">CSLFYP84_00585</name>
    <name evidence="1" type="ORF">K5I21_20085</name>
</gene>
<dbReference type="AlphaFoldDB" id="A0A6N2ZMD9"/>